<organism evidence="1 2">
    <name type="scientific">Linnemannia elongata AG-77</name>
    <dbReference type="NCBI Taxonomy" id="1314771"/>
    <lineage>
        <taxon>Eukaryota</taxon>
        <taxon>Fungi</taxon>
        <taxon>Fungi incertae sedis</taxon>
        <taxon>Mucoromycota</taxon>
        <taxon>Mortierellomycotina</taxon>
        <taxon>Mortierellomycetes</taxon>
        <taxon>Mortierellales</taxon>
        <taxon>Mortierellaceae</taxon>
        <taxon>Linnemannia</taxon>
    </lineage>
</organism>
<dbReference type="EMBL" id="KV442109">
    <property type="protein sequence ID" value="OAQ23780.1"/>
    <property type="molecule type" value="Genomic_DNA"/>
</dbReference>
<name>A0A197JF75_9FUNG</name>
<gene>
    <name evidence="1" type="ORF">K457DRAFT_130307</name>
</gene>
<sequence>MAKMTSNLAWRGHMERQAAPQLNLCASHGPKENFARINSRDPYTTPCLFSESITLSTPDGELKWTLFLVIDLDGVKNGVALKPLFIKYSRLSYLLQRVRGNAFKSKRLTPENVEEKAMDEVFAAMLTEKVISLRPTRLEACGVQYIAEMRLNPRSDVEGYLAHVQTAHTLAKAKFGTVWNRLKEVFSSSDGTTYSDIEEMANVQALVEAFQTERYIQHDEPHPT</sequence>
<dbReference type="Proteomes" id="UP000078512">
    <property type="component" value="Unassembled WGS sequence"/>
</dbReference>
<evidence type="ECO:0000313" key="1">
    <source>
        <dbReference type="EMBL" id="OAQ23780.1"/>
    </source>
</evidence>
<evidence type="ECO:0000313" key="2">
    <source>
        <dbReference type="Proteomes" id="UP000078512"/>
    </source>
</evidence>
<protein>
    <submittedName>
        <fullName evidence="1">Uncharacterized protein</fullName>
    </submittedName>
</protein>
<accession>A0A197JF75</accession>
<reference evidence="1 2" key="1">
    <citation type="submission" date="2016-05" db="EMBL/GenBank/DDBJ databases">
        <title>Genome sequencing reveals origins of a unique bacterial endosymbiosis in the earliest lineages of terrestrial Fungi.</title>
        <authorList>
            <consortium name="DOE Joint Genome Institute"/>
            <person name="Uehling J."/>
            <person name="Gryganskyi A."/>
            <person name="Hameed K."/>
            <person name="Tschaplinski T."/>
            <person name="Misztal P."/>
            <person name="Wu S."/>
            <person name="Desiro A."/>
            <person name="Vande Pol N."/>
            <person name="Du Z.-Y."/>
            <person name="Zienkiewicz A."/>
            <person name="Zienkiewicz K."/>
            <person name="Morin E."/>
            <person name="Tisserant E."/>
            <person name="Splivallo R."/>
            <person name="Hainaut M."/>
            <person name="Henrissat B."/>
            <person name="Ohm R."/>
            <person name="Kuo A."/>
            <person name="Yan J."/>
            <person name="Lipzen A."/>
            <person name="Nolan M."/>
            <person name="Labutti K."/>
            <person name="Barry K."/>
            <person name="Goldstein A."/>
            <person name="Labbe J."/>
            <person name="Schadt C."/>
            <person name="Tuskan G."/>
            <person name="Grigoriev I."/>
            <person name="Martin F."/>
            <person name="Vilgalys R."/>
            <person name="Bonito G."/>
        </authorList>
    </citation>
    <scope>NUCLEOTIDE SEQUENCE [LARGE SCALE GENOMIC DNA]</scope>
    <source>
        <strain evidence="1 2">AG-77</strain>
    </source>
</reference>
<keyword evidence="2" id="KW-1185">Reference proteome</keyword>
<dbReference type="OrthoDB" id="2447334at2759"/>
<dbReference type="AlphaFoldDB" id="A0A197JF75"/>
<proteinExistence type="predicted"/>